<dbReference type="EMBL" id="KE345160">
    <property type="protein sequence ID" value="EXB94466.1"/>
    <property type="molecule type" value="Genomic_DNA"/>
</dbReference>
<protein>
    <submittedName>
        <fullName evidence="2">Uncharacterized protein</fullName>
    </submittedName>
</protein>
<evidence type="ECO:0000313" key="2">
    <source>
        <dbReference type="EMBL" id="EXB94466.1"/>
    </source>
</evidence>
<feature type="region of interest" description="Disordered" evidence="1">
    <location>
        <begin position="16"/>
        <end position="61"/>
    </location>
</feature>
<reference evidence="3" key="1">
    <citation type="submission" date="2013-01" db="EMBL/GenBank/DDBJ databases">
        <title>Draft Genome Sequence of a Mulberry Tree, Morus notabilis C.K. Schneid.</title>
        <authorList>
            <person name="He N."/>
            <person name="Zhao S."/>
        </authorList>
    </citation>
    <scope>NUCLEOTIDE SEQUENCE</scope>
</reference>
<gene>
    <name evidence="2" type="ORF">L484_018967</name>
</gene>
<organism evidence="2 3">
    <name type="scientific">Morus notabilis</name>
    <dbReference type="NCBI Taxonomy" id="981085"/>
    <lineage>
        <taxon>Eukaryota</taxon>
        <taxon>Viridiplantae</taxon>
        <taxon>Streptophyta</taxon>
        <taxon>Embryophyta</taxon>
        <taxon>Tracheophyta</taxon>
        <taxon>Spermatophyta</taxon>
        <taxon>Magnoliopsida</taxon>
        <taxon>eudicotyledons</taxon>
        <taxon>Gunneridae</taxon>
        <taxon>Pentapetalae</taxon>
        <taxon>rosids</taxon>
        <taxon>fabids</taxon>
        <taxon>Rosales</taxon>
        <taxon>Moraceae</taxon>
        <taxon>Moreae</taxon>
        <taxon>Morus</taxon>
    </lineage>
</organism>
<name>W9S8T4_9ROSA</name>
<feature type="compositionally biased region" description="Polar residues" evidence="1">
    <location>
        <begin position="17"/>
        <end position="32"/>
    </location>
</feature>
<proteinExistence type="predicted"/>
<sequence length="61" mass="6507">MSRWSYLVAIKRHAGLSPSTSLNSGSVLTSAPSHPVGSPNPFARPLHNPYPTPNIEPSLLT</sequence>
<dbReference type="AlphaFoldDB" id="W9S8T4"/>
<keyword evidence="3" id="KW-1185">Reference proteome</keyword>
<evidence type="ECO:0000256" key="1">
    <source>
        <dbReference type="SAM" id="MobiDB-lite"/>
    </source>
</evidence>
<dbReference type="Proteomes" id="UP000030645">
    <property type="component" value="Unassembled WGS sequence"/>
</dbReference>
<evidence type="ECO:0000313" key="3">
    <source>
        <dbReference type="Proteomes" id="UP000030645"/>
    </source>
</evidence>
<accession>W9S8T4</accession>